<sequence>MWLSSHHLQFKKIKYKDLSQKNISHILSLTERGFDDIIIDGNKTQELLKNRPSNDTMSFSTMTSFILRHSEILKSPIIFDNCHLQIGYNKDDIRQFIPRNQRKIWLTKNLFN</sequence>
<accession>A0A0D6E0N7</accession>
<comment type="similarity">
    <text evidence="1">Belongs to the ArsC family.</text>
</comment>
<dbReference type="Pfam" id="PF03960">
    <property type="entry name" value="ArsC"/>
    <property type="match status" value="1"/>
</dbReference>
<proteinExistence type="inferred from homology"/>
<dbReference type="EMBL" id="LN774770">
    <property type="protein sequence ID" value="CEN29551.1"/>
    <property type="molecule type" value="Genomic_DNA"/>
</dbReference>
<dbReference type="InterPro" id="IPR036249">
    <property type="entry name" value="Thioredoxin-like_sf"/>
</dbReference>
<protein>
    <submittedName>
        <fullName evidence="2">Transcriptional regulator</fullName>
    </submittedName>
</protein>
<organism evidence="2 3">
    <name type="scientific">Pseudolactococcus piscium MKFS47</name>
    <dbReference type="NCBI Taxonomy" id="297352"/>
    <lineage>
        <taxon>Bacteria</taxon>
        <taxon>Bacillati</taxon>
        <taxon>Bacillota</taxon>
        <taxon>Bacilli</taxon>
        <taxon>Lactobacillales</taxon>
        <taxon>Streptococcaceae</taxon>
        <taxon>Pseudolactococcus</taxon>
    </lineage>
</organism>
<name>A0A0D6E0N7_9LACT</name>
<evidence type="ECO:0000313" key="3">
    <source>
        <dbReference type="Proteomes" id="UP000033166"/>
    </source>
</evidence>
<keyword evidence="2" id="KW-0614">Plasmid</keyword>
<evidence type="ECO:0000313" key="2">
    <source>
        <dbReference type="EMBL" id="CEN29551.1"/>
    </source>
</evidence>
<dbReference type="KEGG" id="lpk:LACPI_2351"/>
<reference evidence="3" key="1">
    <citation type="submission" date="2015-01" db="EMBL/GenBank/DDBJ databases">
        <authorList>
            <person name="Andreevskaya M."/>
        </authorList>
    </citation>
    <scope>NUCLEOTIDE SEQUENCE [LARGE SCALE GENOMIC DNA]</scope>
    <source>
        <strain evidence="3">MKFS47</strain>
        <plasmid evidence="3">II</plasmid>
    </source>
</reference>
<dbReference type="HOGENOM" id="CLU_116644_1_1_9"/>
<geneLocation type="plasmid" evidence="2 3">
    <name>II</name>
</geneLocation>
<dbReference type="Gene3D" id="3.40.30.10">
    <property type="entry name" value="Glutaredoxin"/>
    <property type="match status" value="1"/>
</dbReference>
<gene>
    <name evidence="2" type="ORF">LACPI_2351</name>
</gene>
<dbReference type="AlphaFoldDB" id="A0A0D6E0N7"/>
<dbReference type="PROSITE" id="PS51353">
    <property type="entry name" value="ARSC"/>
    <property type="match status" value="1"/>
</dbReference>
<dbReference type="InterPro" id="IPR006660">
    <property type="entry name" value="Arsenate_reductase-like"/>
</dbReference>
<dbReference type="Proteomes" id="UP000033166">
    <property type="component" value="Plasmid II"/>
</dbReference>
<evidence type="ECO:0000256" key="1">
    <source>
        <dbReference type="PROSITE-ProRule" id="PRU01282"/>
    </source>
</evidence>
<dbReference type="SUPFAM" id="SSF52833">
    <property type="entry name" value="Thioredoxin-like"/>
    <property type="match status" value="1"/>
</dbReference>